<dbReference type="InterPro" id="IPR016163">
    <property type="entry name" value="Ald_DH_C"/>
</dbReference>
<dbReference type="PROSITE" id="PS00687">
    <property type="entry name" value="ALDEHYDE_DEHYDR_GLU"/>
    <property type="match status" value="1"/>
</dbReference>
<dbReference type="InterPro" id="IPR015590">
    <property type="entry name" value="Aldehyde_DH_dom"/>
</dbReference>
<dbReference type="PANTHER" id="PTHR11699">
    <property type="entry name" value="ALDEHYDE DEHYDROGENASE-RELATED"/>
    <property type="match status" value="1"/>
</dbReference>
<proteinExistence type="inferred from homology"/>
<dbReference type="Gene3D" id="3.40.605.10">
    <property type="entry name" value="Aldehyde Dehydrogenase, Chain A, domain 1"/>
    <property type="match status" value="1"/>
</dbReference>
<comment type="similarity">
    <text evidence="3">Belongs to the aldehyde dehydrogenase family.</text>
</comment>
<name>A0ABX6VDA1_9GAMM</name>
<accession>A0ABX6VDA1</accession>
<dbReference type="InterPro" id="IPR016162">
    <property type="entry name" value="Ald_DH_N"/>
</dbReference>
<dbReference type="Proteomes" id="UP000316416">
    <property type="component" value="Chromosome"/>
</dbReference>
<evidence type="ECO:0000259" key="4">
    <source>
        <dbReference type="Pfam" id="PF00171"/>
    </source>
</evidence>
<evidence type="ECO:0000313" key="6">
    <source>
        <dbReference type="Proteomes" id="UP000316416"/>
    </source>
</evidence>
<gene>
    <name evidence="5" type="ORF">FM038_010485</name>
</gene>
<reference evidence="5" key="1">
    <citation type="submission" date="2021-07" db="EMBL/GenBank/DDBJ databases">
        <title>Shewanella sp. YLB-07 whole genome sequence.</title>
        <authorList>
            <person name="Yu L."/>
        </authorList>
    </citation>
    <scope>NUCLEOTIDE SEQUENCE</scope>
    <source>
        <strain evidence="5">YLB-08</strain>
    </source>
</reference>
<feature type="active site" evidence="2">
    <location>
        <position position="248"/>
    </location>
</feature>
<dbReference type="CDD" id="cd07102">
    <property type="entry name" value="ALDH_EDX86601"/>
    <property type="match status" value="1"/>
</dbReference>
<dbReference type="InterPro" id="IPR016160">
    <property type="entry name" value="Ald_DH_CS_CYS"/>
</dbReference>
<dbReference type="InterPro" id="IPR016161">
    <property type="entry name" value="Ald_DH/histidinol_DH"/>
</dbReference>
<dbReference type="Pfam" id="PF00171">
    <property type="entry name" value="Aldedh"/>
    <property type="match status" value="1"/>
</dbReference>
<dbReference type="EMBL" id="CP045503">
    <property type="protein sequence ID" value="QPG60432.1"/>
    <property type="molecule type" value="Genomic_DNA"/>
</dbReference>
<evidence type="ECO:0000256" key="1">
    <source>
        <dbReference type="ARBA" id="ARBA00023002"/>
    </source>
</evidence>
<dbReference type="InterPro" id="IPR029510">
    <property type="entry name" value="Ald_DH_CS_GLU"/>
</dbReference>
<keyword evidence="1 3" id="KW-0560">Oxidoreductase</keyword>
<dbReference type="PROSITE" id="PS00070">
    <property type="entry name" value="ALDEHYDE_DEHYDR_CYS"/>
    <property type="match status" value="1"/>
</dbReference>
<sequence>MSQQEKISDDVSEAAKVQQTVSPIDGSVYLTRTLADKQQVDTCVKLASQAFNGSAKSWKLTSLATRKSLCQAAVDILLSHKEEIAQELSWMMGRPIRYGAGELAGVAERSEYMISVCEQALADIECAEKPGFTRFIKREALGVVLVIAPWNYPYLTAINAIIPALLAGNCVILKHSAQTPLCAERLFDAFTKAGLPRGVFQYLHMDHQDTAALIANEQIAYVAFTGSVFGGQMVEKAAQGRFIGVGLELGGKDPAYVRQDADIENAVSALVDGAFFNSGQSCCGIERIYVHQSVYHEFVTQAVALTKEYKLGRSDDHKVTLGPLVKAAAADFVRGQIAEAVTQGAVAHIDETLFNLSEPGTAYLAPQILTNVTHDMRVMTEESFGPVVGIMSVTDDTQALELMNDSEFGLTASIFTRDISQGIALGERLETGTFFLNRCDYLDPSLAWTGVKQSGRGCSLSTLGFEPLTRPKSFHIKHN</sequence>
<dbReference type="SUPFAM" id="SSF53720">
    <property type="entry name" value="ALDH-like"/>
    <property type="match status" value="1"/>
</dbReference>
<evidence type="ECO:0000256" key="3">
    <source>
        <dbReference type="RuleBase" id="RU003345"/>
    </source>
</evidence>
<feature type="domain" description="Aldehyde dehydrogenase" evidence="4">
    <location>
        <begin position="16"/>
        <end position="473"/>
    </location>
</feature>
<keyword evidence="6" id="KW-1185">Reference proteome</keyword>
<organism evidence="5 6">
    <name type="scientific">Shewanella eurypsychrophilus</name>
    <dbReference type="NCBI Taxonomy" id="2593656"/>
    <lineage>
        <taxon>Bacteria</taxon>
        <taxon>Pseudomonadati</taxon>
        <taxon>Pseudomonadota</taxon>
        <taxon>Gammaproteobacteria</taxon>
        <taxon>Alteromonadales</taxon>
        <taxon>Shewanellaceae</taxon>
        <taxon>Shewanella</taxon>
    </lineage>
</organism>
<dbReference type="Gene3D" id="3.40.309.10">
    <property type="entry name" value="Aldehyde Dehydrogenase, Chain A, domain 2"/>
    <property type="match status" value="1"/>
</dbReference>
<protein>
    <submittedName>
        <fullName evidence="5">Aldehyde dehydrogenase family protein</fullName>
    </submittedName>
</protein>
<evidence type="ECO:0000313" key="5">
    <source>
        <dbReference type="EMBL" id="QPG60432.1"/>
    </source>
</evidence>
<evidence type="ECO:0000256" key="2">
    <source>
        <dbReference type="PROSITE-ProRule" id="PRU10007"/>
    </source>
</evidence>